<feature type="transmembrane region" description="Helical" evidence="2">
    <location>
        <begin position="218"/>
        <end position="240"/>
    </location>
</feature>
<dbReference type="GeneID" id="19244148"/>
<keyword evidence="4" id="KW-1185">Reference proteome</keyword>
<dbReference type="RefSeq" id="XP_007786313.1">
    <property type="nucleotide sequence ID" value="XM_007788123.1"/>
</dbReference>
<keyword evidence="2" id="KW-1133">Transmembrane helix</keyword>
<evidence type="ECO:0000313" key="3">
    <source>
        <dbReference type="EMBL" id="ERF76354.1"/>
    </source>
</evidence>
<evidence type="ECO:0000313" key="4">
    <source>
        <dbReference type="Proteomes" id="UP000019373"/>
    </source>
</evidence>
<feature type="transmembrane region" description="Helical" evidence="2">
    <location>
        <begin position="326"/>
        <end position="347"/>
    </location>
</feature>
<dbReference type="eggNOG" id="ENOG502RYBR">
    <property type="taxonomic scope" value="Eukaryota"/>
</dbReference>
<evidence type="ECO:0000256" key="2">
    <source>
        <dbReference type="SAM" id="Phobius"/>
    </source>
</evidence>
<dbReference type="OrthoDB" id="3021074at2759"/>
<feature type="transmembrane region" description="Helical" evidence="2">
    <location>
        <begin position="73"/>
        <end position="96"/>
    </location>
</feature>
<feature type="compositionally biased region" description="Pro residues" evidence="1">
    <location>
        <begin position="666"/>
        <end position="676"/>
    </location>
</feature>
<dbReference type="Proteomes" id="UP000019373">
    <property type="component" value="Unassembled WGS sequence"/>
</dbReference>
<dbReference type="AlphaFoldDB" id="U1I2X9"/>
<dbReference type="EMBL" id="KE720766">
    <property type="protein sequence ID" value="ERF76354.1"/>
    <property type="molecule type" value="Genomic_DNA"/>
</dbReference>
<feature type="compositionally biased region" description="Low complexity" evidence="1">
    <location>
        <begin position="436"/>
        <end position="453"/>
    </location>
</feature>
<feature type="region of interest" description="Disordered" evidence="1">
    <location>
        <begin position="548"/>
        <end position="684"/>
    </location>
</feature>
<evidence type="ECO:0000256" key="1">
    <source>
        <dbReference type="SAM" id="MobiDB-lite"/>
    </source>
</evidence>
<feature type="transmembrane region" description="Helical" evidence="2">
    <location>
        <begin position="132"/>
        <end position="151"/>
    </location>
</feature>
<feature type="transmembrane region" description="Helical" evidence="2">
    <location>
        <begin position="102"/>
        <end position="120"/>
    </location>
</feature>
<proteinExistence type="predicted"/>
<keyword evidence="2" id="KW-0812">Transmembrane</keyword>
<reference evidence="4" key="1">
    <citation type="journal article" date="2014" name="BMC Genomics">
        <title>Genome characteristics reveal the impact of lichenization on lichen-forming fungus Endocarpon pusillum Hedwig (Verrucariales, Ascomycota).</title>
        <authorList>
            <person name="Wang Y.-Y."/>
            <person name="Liu B."/>
            <person name="Zhang X.-Y."/>
            <person name="Zhou Q.-M."/>
            <person name="Zhang T."/>
            <person name="Li H."/>
            <person name="Yu Y.-F."/>
            <person name="Zhang X.-L."/>
            <person name="Hao X.-Y."/>
            <person name="Wang M."/>
            <person name="Wang L."/>
            <person name="Wei J.-C."/>
        </authorList>
    </citation>
    <scope>NUCLEOTIDE SEQUENCE [LARGE SCALE GENOMIC DNA]</scope>
    <source>
        <strain evidence="4">Z07020 / HMAS-L-300199</strain>
    </source>
</reference>
<dbReference type="HOGENOM" id="CLU_020985_1_0_1"/>
<dbReference type="OMA" id="GATINHM"/>
<sequence>MPALTSTSSLLNTLAGRSDVSPAANATSNALQVVCAWPVSGQYGTGSRVLYYVLVLACVLARKEEWLRNACLAAALLFPAVAAIHGIVLAAVHVNGAVDMDIYGAFQLCTIGILAAPVTVRRSRTYFYDPGRNAIFLWTGVILAGLLSLTVEFYRITTSDCTHDDSGQPIPPNAAGFPYGDKPSCGLTCSLEQGPPSPLRGGSVNSIYVIPAPDKLTFGTGTLLAAACCIPAILSLISMWDKILEINWKKNRIGGGHADERNDEVIEGTNGATIGNMKRVNKVIRHLLSVVEIPVLYGAVLAILITGERNFFSSQVLYQTEPIASIGQWGPLVGTLLAALGSLYLLLAADMAAVKHEAKSNTSMHHCNCSHHHHGGERHPNLPVQRGVDARSMDGGVIRGSPQDPTGLPAMQELGIGPFTGSPPPIATPDATDVRSSTSNASTAPASGTTPGPVHQAKRSWTTDMGKRRKITRTLTAIGSYLGTPAHDWYDDSEFKRGPALDFPEIPGEEQRNRELSQIREQWNITPALRELRSRAGSFHSRAASGLDFEGSVSTPRAASPFLSPTRPERLPVSTLSAEHSSFERQDPASSPSAGLNGGMLQPRQATLEVPSPVHFNPTRNKSSASSISPIVITPRGRSLPTIVTSPDPYTSSPVQMPISNLPSPSSSPEPLPPSSTTPSSSPS</sequence>
<keyword evidence="2" id="KW-0472">Membrane</keyword>
<feature type="compositionally biased region" description="Polar residues" evidence="1">
    <location>
        <begin position="618"/>
        <end position="629"/>
    </location>
</feature>
<feature type="transmembrane region" description="Helical" evidence="2">
    <location>
        <begin position="287"/>
        <end position="306"/>
    </location>
</feature>
<feature type="compositionally biased region" description="Polar residues" evidence="1">
    <location>
        <begin position="642"/>
        <end position="655"/>
    </location>
</feature>
<feature type="region of interest" description="Disordered" evidence="1">
    <location>
        <begin position="421"/>
        <end position="464"/>
    </location>
</feature>
<accession>U1I2X9</accession>
<organism evidence="3 4">
    <name type="scientific">Endocarpon pusillum (strain Z07020 / HMAS-L-300199)</name>
    <name type="common">Lichen-forming fungus</name>
    <dbReference type="NCBI Taxonomy" id="1263415"/>
    <lineage>
        <taxon>Eukaryota</taxon>
        <taxon>Fungi</taxon>
        <taxon>Dikarya</taxon>
        <taxon>Ascomycota</taxon>
        <taxon>Pezizomycotina</taxon>
        <taxon>Eurotiomycetes</taxon>
        <taxon>Chaetothyriomycetidae</taxon>
        <taxon>Verrucariales</taxon>
        <taxon>Verrucariaceae</taxon>
        <taxon>Endocarpon</taxon>
    </lineage>
</organism>
<name>U1I2X9_ENDPU</name>
<gene>
    <name evidence="3" type="ORF">EPUS_09322</name>
</gene>
<protein>
    <submittedName>
        <fullName evidence="3">Uncharacterized protein</fullName>
    </submittedName>
</protein>